<evidence type="ECO:0000313" key="7">
    <source>
        <dbReference type="Proteomes" id="UP001566331"/>
    </source>
</evidence>
<dbReference type="EMBL" id="JBFWIC010000015">
    <property type="protein sequence ID" value="MEZ0475356.1"/>
    <property type="molecule type" value="Genomic_DNA"/>
</dbReference>
<dbReference type="PANTHER" id="PTHR47506:SF6">
    <property type="entry name" value="HTH-TYPE TRANSCRIPTIONAL REPRESSOR NEMR"/>
    <property type="match status" value="1"/>
</dbReference>
<dbReference type="Gene3D" id="1.10.357.10">
    <property type="entry name" value="Tetracycline Repressor, domain 2"/>
    <property type="match status" value="1"/>
</dbReference>
<protein>
    <submittedName>
        <fullName evidence="6">TetR/AcrR family transcriptional regulator</fullName>
    </submittedName>
</protein>
<feature type="DNA-binding region" description="H-T-H motif" evidence="4">
    <location>
        <begin position="34"/>
        <end position="53"/>
    </location>
</feature>
<dbReference type="InterPro" id="IPR001647">
    <property type="entry name" value="HTH_TetR"/>
</dbReference>
<dbReference type="Gene3D" id="1.10.10.60">
    <property type="entry name" value="Homeodomain-like"/>
    <property type="match status" value="1"/>
</dbReference>
<keyword evidence="1" id="KW-0805">Transcription regulation</keyword>
<dbReference type="PANTHER" id="PTHR47506">
    <property type="entry name" value="TRANSCRIPTIONAL REGULATORY PROTEIN"/>
    <property type="match status" value="1"/>
</dbReference>
<dbReference type="Proteomes" id="UP001566331">
    <property type="component" value="Unassembled WGS sequence"/>
</dbReference>
<feature type="domain" description="HTH tetR-type" evidence="5">
    <location>
        <begin position="11"/>
        <end position="71"/>
    </location>
</feature>
<gene>
    <name evidence="6" type="ORF">AB6713_12130</name>
</gene>
<evidence type="ECO:0000256" key="3">
    <source>
        <dbReference type="ARBA" id="ARBA00023163"/>
    </source>
</evidence>
<evidence type="ECO:0000313" key="6">
    <source>
        <dbReference type="EMBL" id="MEZ0475356.1"/>
    </source>
</evidence>
<proteinExistence type="predicted"/>
<dbReference type="Pfam" id="PF00440">
    <property type="entry name" value="TetR_N"/>
    <property type="match status" value="1"/>
</dbReference>
<dbReference type="InterPro" id="IPR011075">
    <property type="entry name" value="TetR_C"/>
</dbReference>
<evidence type="ECO:0000256" key="2">
    <source>
        <dbReference type="ARBA" id="ARBA00023125"/>
    </source>
</evidence>
<dbReference type="InterPro" id="IPR009057">
    <property type="entry name" value="Homeodomain-like_sf"/>
</dbReference>
<keyword evidence="2 4" id="KW-0238">DNA-binding</keyword>
<keyword evidence="7" id="KW-1185">Reference proteome</keyword>
<name>A0ABV4HU88_9GAMM</name>
<dbReference type="PROSITE" id="PS50977">
    <property type="entry name" value="HTH_TETR_2"/>
    <property type="match status" value="1"/>
</dbReference>
<dbReference type="Pfam" id="PF16925">
    <property type="entry name" value="TetR_C_13"/>
    <property type="match status" value="1"/>
</dbReference>
<evidence type="ECO:0000256" key="1">
    <source>
        <dbReference type="ARBA" id="ARBA00023015"/>
    </source>
</evidence>
<keyword evidence="3" id="KW-0804">Transcription</keyword>
<comment type="caution">
    <text evidence="6">The sequence shown here is derived from an EMBL/GenBank/DDBJ whole genome shotgun (WGS) entry which is preliminary data.</text>
</comment>
<dbReference type="SUPFAM" id="SSF46689">
    <property type="entry name" value="Homeodomain-like"/>
    <property type="match status" value="1"/>
</dbReference>
<evidence type="ECO:0000256" key="4">
    <source>
        <dbReference type="PROSITE-ProRule" id="PRU00335"/>
    </source>
</evidence>
<evidence type="ECO:0000259" key="5">
    <source>
        <dbReference type="PROSITE" id="PS50977"/>
    </source>
</evidence>
<dbReference type="RefSeq" id="WP_370562737.1">
    <property type="nucleotide sequence ID" value="NZ_JBFWIB010000002.1"/>
</dbReference>
<reference evidence="6 7" key="1">
    <citation type="submission" date="2024-07" db="EMBL/GenBank/DDBJ databases">
        <title>Luteimonas salilacus sp. nov., isolated from the shore soil of Salt Lake in Tibet of China.</title>
        <authorList>
            <person name="Zhang X."/>
            <person name="Li A."/>
        </authorList>
    </citation>
    <scope>NUCLEOTIDE SEQUENCE [LARGE SCALE GENOMIC DNA]</scope>
    <source>
        <strain evidence="6 7">B3-2-R+30</strain>
    </source>
</reference>
<dbReference type="InterPro" id="IPR036271">
    <property type="entry name" value="Tet_transcr_reg_TetR-rel_C_sf"/>
</dbReference>
<accession>A0ABV4HU88</accession>
<dbReference type="SUPFAM" id="SSF48498">
    <property type="entry name" value="Tetracyclin repressor-like, C-terminal domain"/>
    <property type="match status" value="1"/>
</dbReference>
<sequence length="202" mass="21863">MSTTSTAGKGASTRETILGRAYVHACVNGLEGLTIGTLADQVGMSKSGVFAHFGSREDLQLAVLDHAGERFVAQVLLPALKARRGLPRLRAIVAAWIDWVRHSSDGGCLFLAAASEYDDRPGPLRDRLLAHETRWRAELARAIRLAVDSGELRADTDADQLAFEIYGLALAVHHDAGLFGYEASAKRGQTAFERLIRSTANH</sequence>
<organism evidence="6 7">
    <name type="scientific">Luteimonas salinilitoris</name>
    <dbReference type="NCBI Taxonomy" id="3237697"/>
    <lineage>
        <taxon>Bacteria</taxon>
        <taxon>Pseudomonadati</taxon>
        <taxon>Pseudomonadota</taxon>
        <taxon>Gammaproteobacteria</taxon>
        <taxon>Lysobacterales</taxon>
        <taxon>Lysobacteraceae</taxon>
        <taxon>Luteimonas</taxon>
    </lineage>
</organism>